<dbReference type="AlphaFoldDB" id="A0A4R4VVT2"/>
<dbReference type="Gene3D" id="3.40.720.10">
    <property type="entry name" value="Alkaline Phosphatase, subunit A"/>
    <property type="match status" value="1"/>
</dbReference>
<proteinExistence type="predicted"/>
<dbReference type="GO" id="GO:0008484">
    <property type="term" value="F:sulfuric ester hydrolase activity"/>
    <property type="evidence" value="ECO:0007669"/>
    <property type="project" value="TreeGrafter"/>
</dbReference>
<feature type="domain" description="Sulfatase N-terminal" evidence="3">
    <location>
        <begin position="3"/>
        <end position="341"/>
    </location>
</feature>
<sequence>MTPNVLVLMSDQHVPHASGMYGSPHVRTPHLDALSARGTTFDAAYCNSPICVPSRAAMATGRYVHQTGNYDNASPYTGTEAPSWGHRVEAAGIPLVTIGKLHYRSAADDTGFSDQRLPLHVRGGTGDPFHCLRERQPPAPQLRGAVVDTTRGESDYTVQDRSVANAAVNWLADEAPRDQPWVAKVSLVTPHYPFTVPSEFLDLYTDIEPPAPLRNDPAQWDQHPAIDFYRRSFGFDSPLTDDETRRALRHYYGLVSFMDAQLGTVLQALEDTGQTENTIVLYVSDHGELMGTDGTWFKGTMNERSVRIPLLAAGPGIDEGARCATPVSLVDVYPTILDALGLPPHPDDADLPGRSLLRIEPDDHGRTVFTEFHSAGSASGSFMIRRGNWKYEHHVGFPERLFDLSADPDEWHDLAADPGHADVLESCRTTLFQMCDPVEVDARVKADQRRRVNEFGGVDAVLSVPLMTHSPTTAT</sequence>
<name>A0A4R4VVT2_9PSEU</name>
<dbReference type="CDD" id="cd16037">
    <property type="entry name" value="sulfatase_like"/>
    <property type="match status" value="1"/>
</dbReference>
<organism evidence="4 5">
    <name type="scientific">Saccharopolyspora terrae</name>
    <dbReference type="NCBI Taxonomy" id="2530384"/>
    <lineage>
        <taxon>Bacteria</taxon>
        <taxon>Bacillati</taxon>
        <taxon>Actinomycetota</taxon>
        <taxon>Actinomycetes</taxon>
        <taxon>Pseudonocardiales</taxon>
        <taxon>Pseudonocardiaceae</taxon>
        <taxon>Saccharopolyspora</taxon>
    </lineage>
</organism>
<keyword evidence="1" id="KW-0479">Metal-binding</keyword>
<comment type="caution">
    <text evidence="4">The sequence shown here is derived from an EMBL/GenBank/DDBJ whole genome shotgun (WGS) entry which is preliminary data.</text>
</comment>
<evidence type="ECO:0000256" key="1">
    <source>
        <dbReference type="ARBA" id="ARBA00022723"/>
    </source>
</evidence>
<keyword evidence="2" id="KW-0378">Hydrolase</keyword>
<dbReference type="PANTHER" id="PTHR45953:SF1">
    <property type="entry name" value="IDURONATE 2-SULFATASE"/>
    <property type="match status" value="1"/>
</dbReference>
<dbReference type="Pfam" id="PF00884">
    <property type="entry name" value="Sulfatase"/>
    <property type="match status" value="1"/>
</dbReference>
<accession>A0A4R4VVT2</accession>
<dbReference type="RefSeq" id="WP_268952422.1">
    <property type="nucleotide sequence ID" value="NZ_SMKS01000002.1"/>
</dbReference>
<evidence type="ECO:0000313" key="5">
    <source>
        <dbReference type="Proteomes" id="UP000295674"/>
    </source>
</evidence>
<evidence type="ECO:0000259" key="3">
    <source>
        <dbReference type="Pfam" id="PF00884"/>
    </source>
</evidence>
<dbReference type="SUPFAM" id="SSF53649">
    <property type="entry name" value="Alkaline phosphatase-like"/>
    <property type="match status" value="1"/>
</dbReference>
<dbReference type="GO" id="GO:0005737">
    <property type="term" value="C:cytoplasm"/>
    <property type="evidence" value="ECO:0007669"/>
    <property type="project" value="TreeGrafter"/>
</dbReference>
<dbReference type="InterPro" id="IPR000917">
    <property type="entry name" value="Sulfatase_N"/>
</dbReference>
<dbReference type="EMBL" id="SMKS01000002">
    <property type="protein sequence ID" value="TDD10189.1"/>
    <property type="molecule type" value="Genomic_DNA"/>
</dbReference>
<protein>
    <submittedName>
        <fullName evidence="4">DUF229 domain-containing protein</fullName>
    </submittedName>
</protein>
<keyword evidence="5" id="KW-1185">Reference proteome</keyword>
<reference evidence="4 5" key="1">
    <citation type="submission" date="2019-03" db="EMBL/GenBank/DDBJ databases">
        <title>Draft genome sequences of novel Actinobacteria.</title>
        <authorList>
            <person name="Sahin N."/>
            <person name="Ay H."/>
            <person name="Saygin H."/>
        </authorList>
    </citation>
    <scope>NUCLEOTIDE SEQUENCE [LARGE SCALE GENOMIC DNA]</scope>
    <source>
        <strain evidence="4 5">16K309</strain>
    </source>
</reference>
<evidence type="ECO:0000256" key="2">
    <source>
        <dbReference type="ARBA" id="ARBA00022801"/>
    </source>
</evidence>
<dbReference type="GO" id="GO:0046872">
    <property type="term" value="F:metal ion binding"/>
    <property type="evidence" value="ECO:0007669"/>
    <property type="project" value="UniProtKB-KW"/>
</dbReference>
<gene>
    <name evidence="4" type="ORF">E1181_02845</name>
</gene>
<dbReference type="PANTHER" id="PTHR45953">
    <property type="entry name" value="IDURONATE 2-SULFATASE"/>
    <property type="match status" value="1"/>
</dbReference>
<evidence type="ECO:0000313" key="4">
    <source>
        <dbReference type="EMBL" id="TDD10189.1"/>
    </source>
</evidence>
<dbReference type="InterPro" id="IPR017850">
    <property type="entry name" value="Alkaline_phosphatase_core_sf"/>
</dbReference>
<dbReference type="Proteomes" id="UP000295674">
    <property type="component" value="Unassembled WGS sequence"/>
</dbReference>